<keyword evidence="1" id="KW-0732">Signal</keyword>
<accession>A0A2H0PVV2</accession>
<feature type="signal peptide" evidence="1">
    <location>
        <begin position="1"/>
        <end position="31"/>
    </location>
</feature>
<comment type="caution">
    <text evidence="2">The sequence shown here is derived from an EMBL/GenBank/DDBJ whole genome shotgun (WGS) entry which is preliminary data.</text>
</comment>
<sequence length="295" mass="33020">MYQKIIQFIKYHNAFTIGISLVLVLSLSAMASEDVRNTVIGQEIVTEQGIDNSTILAADLDNFDFQLTIENIREDPQNYYVDYSYQLLAIQNNVWQPILRQQTLTVSKAALGGRDLGRYAAEELGEVIDYELSYLKEVQELEDKKGQTQIVQTTTYIGLIGLVLNPETKVLPGYEPVVKPPEIIVQSEPVSVCQPNWICSDWSPDVASVVLGQEFVQTRVCQDVNNCGISDGRPAEQQTAFGTFQSEQVTSLTPPTPVCDSEHLDLCTTQELCERASLYWYSETCNTEPEVLTCT</sequence>
<dbReference type="AlphaFoldDB" id="A0A2H0PVV2"/>
<evidence type="ECO:0000256" key="1">
    <source>
        <dbReference type="SAM" id="SignalP"/>
    </source>
</evidence>
<feature type="non-terminal residue" evidence="2">
    <location>
        <position position="295"/>
    </location>
</feature>
<evidence type="ECO:0000313" key="3">
    <source>
        <dbReference type="Proteomes" id="UP000236846"/>
    </source>
</evidence>
<proteinExistence type="predicted"/>
<reference evidence="2 3" key="1">
    <citation type="submission" date="2017-09" db="EMBL/GenBank/DDBJ databases">
        <title>Depth-based differentiation of microbial function through sediment-hosted aquifers and enrichment of novel symbionts in the deep terrestrial subsurface.</title>
        <authorList>
            <person name="Probst A.J."/>
            <person name="Ladd B."/>
            <person name="Jarett J.K."/>
            <person name="Geller-Mcgrath D.E."/>
            <person name="Sieber C.M."/>
            <person name="Emerson J.B."/>
            <person name="Anantharaman K."/>
            <person name="Thomas B.C."/>
            <person name="Malmstrom R."/>
            <person name="Stieglmeier M."/>
            <person name="Klingl A."/>
            <person name="Woyke T."/>
            <person name="Ryan C.M."/>
            <person name="Banfield J.F."/>
        </authorList>
    </citation>
    <scope>NUCLEOTIDE SEQUENCE [LARGE SCALE GENOMIC DNA]</scope>
    <source>
        <strain evidence="2">CG11_big_fil_rev_8_21_14_0_20_43_10</strain>
    </source>
</reference>
<evidence type="ECO:0000313" key="2">
    <source>
        <dbReference type="EMBL" id="PIR26182.1"/>
    </source>
</evidence>
<dbReference type="Proteomes" id="UP000236846">
    <property type="component" value="Unassembled WGS sequence"/>
</dbReference>
<feature type="chain" id="PRO_5013614621" evidence="1">
    <location>
        <begin position="32"/>
        <end position="295"/>
    </location>
</feature>
<dbReference type="EMBL" id="PCXE01000035">
    <property type="protein sequence ID" value="PIR26182.1"/>
    <property type="molecule type" value="Genomic_DNA"/>
</dbReference>
<gene>
    <name evidence="2" type="ORF">COV41_02020</name>
</gene>
<name>A0A2H0PVV2_9BACT</name>
<organism evidence="2 3">
    <name type="scientific">Candidatus Brennerbacteria bacterium CG11_big_fil_rev_8_21_14_0_20_43_10</name>
    <dbReference type="NCBI Taxonomy" id="1974523"/>
    <lineage>
        <taxon>Bacteria</taxon>
        <taxon>Candidatus Brenneribacteriota</taxon>
    </lineage>
</organism>
<protein>
    <submittedName>
        <fullName evidence="2">Uncharacterized protein</fullName>
    </submittedName>
</protein>